<evidence type="ECO:0000313" key="2">
    <source>
        <dbReference type="Proteomes" id="UP001152747"/>
    </source>
</evidence>
<gene>
    <name evidence="1" type="ORF">CAMP_LOCUS4015</name>
</gene>
<proteinExistence type="predicted"/>
<sequence>MREFLKKNEQNLEELIVNLVKSGDREVLKMVFEKMEELMQELQMGIVGDERKKATALFGSTIDSKITEKQANSIARNFAWISKAFSILLTNSQQSKAVLDVLTKIAPQIVKFKATLQDLQSSAAKIEEKVENRQTFDILSETISNISSLISEFTRYPLEKTGRI</sequence>
<name>A0A9P1IAP9_9PELO</name>
<keyword evidence="2" id="KW-1185">Reference proteome</keyword>
<evidence type="ECO:0000313" key="1">
    <source>
        <dbReference type="EMBL" id="CAI5441378.1"/>
    </source>
</evidence>
<accession>A0A9P1IAP9</accession>
<dbReference type="AlphaFoldDB" id="A0A9P1IAP9"/>
<protein>
    <submittedName>
        <fullName evidence="1">Uncharacterized protein</fullName>
    </submittedName>
</protein>
<dbReference type="EMBL" id="CANHGI010000002">
    <property type="protein sequence ID" value="CAI5441378.1"/>
    <property type="molecule type" value="Genomic_DNA"/>
</dbReference>
<dbReference type="Proteomes" id="UP001152747">
    <property type="component" value="Unassembled WGS sequence"/>
</dbReference>
<reference evidence="1" key="1">
    <citation type="submission" date="2022-11" db="EMBL/GenBank/DDBJ databases">
        <authorList>
            <person name="Kikuchi T."/>
        </authorList>
    </citation>
    <scope>NUCLEOTIDE SEQUENCE</scope>
    <source>
        <strain evidence="1">PS1010</strain>
    </source>
</reference>
<organism evidence="1 2">
    <name type="scientific">Caenorhabditis angaria</name>
    <dbReference type="NCBI Taxonomy" id="860376"/>
    <lineage>
        <taxon>Eukaryota</taxon>
        <taxon>Metazoa</taxon>
        <taxon>Ecdysozoa</taxon>
        <taxon>Nematoda</taxon>
        <taxon>Chromadorea</taxon>
        <taxon>Rhabditida</taxon>
        <taxon>Rhabditina</taxon>
        <taxon>Rhabditomorpha</taxon>
        <taxon>Rhabditoidea</taxon>
        <taxon>Rhabditidae</taxon>
        <taxon>Peloderinae</taxon>
        <taxon>Caenorhabditis</taxon>
    </lineage>
</organism>
<comment type="caution">
    <text evidence="1">The sequence shown here is derived from an EMBL/GenBank/DDBJ whole genome shotgun (WGS) entry which is preliminary data.</text>
</comment>